<feature type="signal peptide" evidence="2">
    <location>
        <begin position="1"/>
        <end position="29"/>
    </location>
</feature>
<dbReference type="Gene3D" id="1.10.1330.10">
    <property type="entry name" value="Dockerin domain"/>
    <property type="match status" value="1"/>
</dbReference>
<sequence length="865" mass="95714">MGLNMRKASGLLASVMLAAAIFPGSMAMASESEGSTAATPAQSQAYNQELFNIQVVDAETGRGIPAVELKTTNNLRYYTDSAGYVAFDEPGLMNQTVFFHLSSHGYEVPTDMFGYRGQAVDVTPGGSATLTMNRINIAERLYRVTGQGIYRDSVLLGETPPIQEPLLNGKVMGQDSVQTIEYKDKLYWFWGDTDRAAYPLGNFRVTGATSKLPGQGLDLDVGVDLDYITREDGFVKSLVPPLPDGAGIAWIFGLMTVEDEDGEERLLAAYSTHTPDPNAYGILIWSDVKQEFEQLVQFPGKSDWRYPGKDGQGTYYEDGGKGYYIFTQHTYPNLRVEAKMDAIVDYTQYESFTPLAPGTTYDGANTQLERDAEGNLVWGWKKNTQMLTQEREKELIRLGLIETGDERYFQLKDADSGDEIQLAQSSVEWNEYRESYVMIGQEKFGRTSLLGELWFAEAPAPNGPWKIAKRIITHDEYSFYNPSQHEYFIKDDGRFLYFEATFTNMFTEAPAMPRYNYNQMMYKLDLANPELDLTPPTGPEPVELAQGKPITASSSESSHQAAGANDGDGETRWASESSDPQWIQVDLEAPKRIKRVNLDWEAAYGSAYRIQVSNDGENWTDVYGTTTGDGGLDIVSFEETEARYVRMYGTSRGTFHGYSLWEFKVFGHEAGAEAPEASVTGPSEIDAEQSFEVKYGLSHVEQAVYAQDVTFAYDADQLEFVSAEEASEEVMIAGRTPSQGQIRLLLVNLDGQANGDMLKLHFLAKATDETVTATVSLTNAILADGEGAEFRLEGASHGIQIVAEDHSGDLNDDGKYSIGDLGMIAAAYGKASTDPDWDRYKKADLNDDGKIGIEDLAAMAQKVFE</sequence>
<dbReference type="PROSITE" id="PS50022">
    <property type="entry name" value="FA58C_3"/>
    <property type="match status" value="1"/>
</dbReference>
<dbReference type="SUPFAM" id="SSF63446">
    <property type="entry name" value="Type I dockerin domain"/>
    <property type="match status" value="1"/>
</dbReference>
<feature type="chain" id="PRO_5038071225" evidence="2">
    <location>
        <begin position="30"/>
        <end position="865"/>
    </location>
</feature>
<reference evidence="5" key="1">
    <citation type="submission" date="2020-09" db="EMBL/GenBank/DDBJ databases">
        <title>A novel bacterium of genus Paenibacillus, isolated from South China Sea.</title>
        <authorList>
            <person name="Huang H."/>
            <person name="Mo K."/>
            <person name="Hu Y."/>
        </authorList>
    </citation>
    <scope>NUCLEOTIDE SEQUENCE</scope>
    <source>
        <strain evidence="5">IB182493</strain>
    </source>
</reference>
<dbReference type="Pfam" id="PF00754">
    <property type="entry name" value="F5_F8_type_C"/>
    <property type="match status" value="1"/>
</dbReference>
<dbReference type="SUPFAM" id="SSF49785">
    <property type="entry name" value="Galactose-binding domain-like"/>
    <property type="match status" value="1"/>
</dbReference>
<name>A0A927CSF7_9BACL</name>
<dbReference type="SUPFAM" id="SSF49384">
    <property type="entry name" value="Carbohydrate-binding domain"/>
    <property type="match status" value="1"/>
</dbReference>
<dbReference type="CDD" id="cd14254">
    <property type="entry name" value="Dockerin_II"/>
    <property type="match status" value="1"/>
</dbReference>
<evidence type="ECO:0000259" key="4">
    <source>
        <dbReference type="PROSITE" id="PS51766"/>
    </source>
</evidence>
<dbReference type="InterPro" id="IPR016134">
    <property type="entry name" value="Dockerin_dom"/>
</dbReference>
<dbReference type="Pfam" id="PF00963">
    <property type="entry name" value="Cohesin"/>
    <property type="match status" value="1"/>
</dbReference>
<organism evidence="5 6">
    <name type="scientific">Paenibacillus arenilitoris</name>
    <dbReference type="NCBI Taxonomy" id="2772299"/>
    <lineage>
        <taxon>Bacteria</taxon>
        <taxon>Bacillati</taxon>
        <taxon>Bacillota</taxon>
        <taxon>Bacilli</taxon>
        <taxon>Bacillales</taxon>
        <taxon>Paenibacillaceae</taxon>
        <taxon>Paenibacillus</taxon>
    </lineage>
</organism>
<evidence type="ECO:0000256" key="1">
    <source>
        <dbReference type="SAM" id="MobiDB-lite"/>
    </source>
</evidence>
<dbReference type="GO" id="GO:0000272">
    <property type="term" value="P:polysaccharide catabolic process"/>
    <property type="evidence" value="ECO:0007669"/>
    <property type="project" value="InterPro"/>
</dbReference>
<dbReference type="CDD" id="cd08547">
    <property type="entry name" value="Type_II_cohesin"/>
    <property type="match status" value="1"/>
</dbReference>
<dbReference type="SMART" id="SM00231">
    <property type="entry name" value="FA58C"/>
    <property type="match status" value="1"/>
</dbReference>
<dbReference type="GO" id="GO:0030246">
    <property type="term" value="F:carbohydrate binding"/>
    <property type="evidence" value="ECO:0007669"/>
    <property type="project" value="InterPro"/>
</dbReference>
<dbReference type="PROSITE" id="PS00018">
    <property type="entry name" value="EF_HAND_1"/>
    <property type="match status" value="1"/>
</dbReference>
<evidence type="ECO:0000313" key="5">
    <source>
        <dbReference type="EMBL" id="MBD2872063.1"/>
    </source>
</evidence>
<evidence type="ECO:0000259" key="3">
    <source>
        <dbReference type="PROSITE" id="PS50022"/>
    </source>
</evidence>
<accession>A0A927CSF7</accession>
<feature type="domain" description="F5/8 type C" evidence="3">
    <location>
        <begin position="532"/>
        <end position="668"/>
    </location>
</feature>
<dbReference type="InterPro" id="IPR000421">
    <property type="entry name" value="FA58C"/>
</dbReference>
<dbReference type="InterPro" id="IPR008979">
    <property type="entry name" value="Galactose-bd-like_sf"/>
</dbReference>
<comment type="caution">
    <text evidence="5">The sequence shown here is derived from an EMBL/GenBank/DDBJ whole genome shotgun (WGS) entry which is preliminary data.</text>
</comment>
<dbReference type="PROSITE" id="PS51766">
    <property type="entry name" value="DOCKERIN"/>
    <property type="match status" value="1"/>
</dbReference>
<keyword evidence="6" id="KW-1185">Reference proteome</keyword>
<evidence type="ECO:0000256" key="2">
    <source>
        <dbReference type="SAM" id="SignalP"/>
    </source>
</evidence>
<dbReference type="InterPro" id="IPR002102">
    <property type="entry name" value="Cohesin_dom"/>
</dbReference>
<dbReference type="AlphaFoldDB" id="A0A927CSF7"/>
<dbReference type="InterPro" id="IPR036439">
    <property type="entry name" value="Dockerin_dom_sf"/>
</dbReference>
<feature type="region of interest" description="Disordered" evidence="1">
    <location>
        <begin position="531"/>
        <end position="579"/>
    </location>
</feature>
<gene>
    <name evidence="5" type="ORF">IDH41_26125</name>
</gene>
<keyword evidence="2" id="KW-0732">Signal</keyword>
<evidence type="ECO:0000313" key="6">
    <source>
        <dbReference type="Proteomes" id="UP000632125"/>
    </source>
</evidence>
<dbReference type="EMBL" id="JACXIY010000040">
    <property type="protein sequence ID" value="MBD2872063.1"/>
    <property type="molecule type" value="Genomic_DNA"/>
</dbReference>
<proteinExistence type="predicted"/>
<feature type="compositionally biased region" description="Polar residues" evidence="1">
    <location>
        <begin position="551"/>
        <end position="560"/>
    </location>
</feature>
<dbReference type="Gene3D" id="2.60.40.680">
    <property type="match status" value="1"/>
</dbReference>
<dbReference type="InterPro" id="IPR008965">
    <property type="entry name" value="CBM2/CBM3_carb-bd_dom_sf"/>
</dbReference>
<dbReference type="Proteomes" id="UP000632125">
    <property type="component" value="Unassembled WGS sequence"/>
</dbReference>
<dbReference type="InterPro" id="IPR018247">
    <property type="entry name" value="EF_Hand_1_Ca_BS"/>
</dbReference>
<dbReference type="Gene3D" id="2.60.120.260">
    <property type="entry name" value="Galactose-binding domain-like"/>
    <property type="match status" value="1"/>
</dbReference>
<protein>
    <submittedName>
        <fullName evidence="5">Discoidin domain-containing protein</fullName>
    </submittedName>
</protein>
<feature type="domain" description="Dockerin" evidence="4">
    <location>
        <begin position="803"/>
        <end position="865"/>
    </location>
</feature>